<dbReference type="STRING" id="1195763.ABT56_21825"/>
<accession>A0A0J1GRF4</accession>
<dbReference type="RefSeq" id="WP_047881031.1">
    <property type="nucleotide sequence ID" value="NZ_LDOT01000050.1"/>
</dbReference>
<gene>
    <name evidence="1" type="ORF">ABT56_21825</name>
</gene>
<sequence>MLFLHGKLELALGRSQVRVRARKQVLIARVIDATDFLRELARLQRYWRQAGFSRRISEMGNNYTCYLCLSRTAVVRLTLRQGWFARLLPIKVTVLKGYREWLRLVFEHYIVAPSA</sequence>
<reference evidence="1 2" key="1">
    <citation type="submission" date="2015-05" db="EMBL/GenBank/DDBJ databases">
        <title>Photobacterium galathea sp. nov.</title>
        <authorList>
            <person name="Machado H."/>
            <person name="Gram L."/>
        </authorList>
    </citation>
    <scope>NUCLEOTIDE SEQUENCE [LARGE SCALE GENOMIC DNA]</scope>
    <source>
        <strain evidence="1 2">CGMCC 1.12159</strain>
    </source>
</reference>
<dbReference type="Proteomes" id="UP000036097">
    <property type="component" value="Unassembled WGS sequence"/>
</dbReference>
<evidence type="ECO:0000313" key="1">
    <source>
        <dbReference type="EMBL" id="KLV02241.1"/>
    </source>
</evidence>
<name>A0A0J1GRF4_9GAMM</name>
<dbReference type="PATRIC" id="fig|1195763.3.peg.4682"/>
<protein>
    <submittedName>
        <fullName evidence="1">Uncharacterized protein</fullName>
    </submittedName>
</protein>
<organism evidence="1 2">
    <name type="scientific">Photobacterium aquae</name>
    <dbReference type="NCBI Taxonomy" id="1195763"/>
    <lineage>
        <taxon>Bacteria</taxon>
        <taxon>Pseudomonadati</taxon>
        <taxon>Pseudomonadota</taxon>
        <taxon>Gammaproteobacteria</taxon>
        <taxon>Vibrionales</taxon>
        <taxon>Vibrionaceae</taxon>
        <taxon>Photobacterium</taxon>
    </lineage>
</organism>
<proteinExistence type="predicted"/>
<evidence type="ECO:0000313" key="2">
    <source>
        <dbReference type="Proteomes" id="UP000036097"/>
    </source>
</evidence>
<dbReference type="EMBL" id="LDOT01000050">
    <property type="protein sequence ID" value="KLV02241.1"/>
    <property type="molecule type" value="Genomic_DNA"/>
</dbReference>
<comment type="caution">
    <text evidence="1">The sequence shown here is derived from an EMBL/GenBank/DDBJ whole genome shotgun (WGS) entry which is preliminary data.</text>
</comment>
<keyword evidence="2" id="KW-1185">Reference proteome</keyword>
<dbReference type="AlphaFoldDB" id="A0A0J1GRF4"/>